<dbReference type="EMBL" id="BK014942">
    <property type="protein sequence ID" value="DAD83806.1"/>
    <property type="molecule type" value="Genomic_DNA"/>
</dbReference>
<accession>A0A8S5MNF9</accession>
<sequence length="70" mass="7920">MKNQRSAKVIQEKSGWRVECREHDILLHTLYFDLRSEVLALSRAEMWVAAGVALSVSYGAPKQDLGCIDE</sequence>
<reference evidence="1" key="1">
    <citation type="journal article" date="2021" name="Proc. Natl. Acad. Sci. U.S.A.">
        <title>A Catalog of Tens of Thousands of Viruses from Human Metagenomes Reveals Hidden Associations with Chronic Diseases.</title>
        <authorList>
            <person name="Tisza M.J."/>
            <person name="Buck C.B."/>
        </authorList>
    </citation>
    <scope>NUCLEOTIDE SEQUENCE</scope>
    <source>
        <strain evidence="1">Ct0O611</strain>
    </source>
</reference>
<proteinExistence type="predicted"/>
<protein>
    <submittedName>
        <fullName evidence="1">Uncharacterized protein</fullName>
    </submittedName>
</protein>
<evidence type="ECO:0000313" key="1">
    <source>
        <dbReference type="EMBL" id="DAD83806.1"/>
    </source>
</evidence>
<name>A0A8S5MNF9_9VIRU</name>
<organism evidence="1">
    <name type="scientific">Inoviridae sp. ct0O611</name>
    <dbReference type="NCBI Taxonomy" id="2826755"/>
    <lineage>
        <taxon>Viruses</taxon>
        <taxon>Monodnaviria</taxon>
        <taxon>Loebvirae</taxon>
        <taxon>Hofneiviricota</taxon>
        <taxon>Faserviricetes</taxon>
        <taxon>Tubulavirales</taxon>
        <taxon>Inoviridae</taxon>
    </lineage>
</organism>